<dbReference type="Pfam" id="PF13844">
    <property type="entry name" value="Glyco_transf_41"/>
    <property type="match status" value="2"/>
</dbReference>
<feature type="repeat" description="TPR" evidence="8">
    <location>
        <begin position="138"/>
        <end position="171"/>
    </location>
</feature>
<comment type="similarity">
    <text evidence="2">Belongs to the glycosyltransferase 41 family. O-GlcNAc transferase subfamily.</text>
</comment>
<dbReference type="SUPFAM" id="SSF52540">
    <property type="entry name" value="P-loop containing nucleoside triphosphate hydrolases"/>
    <property type="match status" value="1"/>
</dbReference>
<dbReference type="SMART" id="SM00028">
    <property type="entry name" value="TPR"/>
    <property type="match status" value="7"/>
</dbReference>
<reference evidence="10" key="1">
    <citation type="submission" date="2015-04" db="EMBL/GenBank/DDBJ databases">
        <authorList>
            <person name="Syromyatnikov M.Y."/>
            <person name="Popov V.N."/>
        </authorList>
    </citation>
    <scope>NUCLEOTIDE SEQUENCE</scope>
    <source>
        <strain evidence="10">MO-1</strain>
    </source>
</reference>
<dbReference type="InterPro" id="IPR019734">
    <property type="entry name" value="TPR_rpt"/>
</dbReference>
<feature type="repeat" description="TPR" evidence="8">
    <location>
        <begin position="172"/>
        <end position="205"/>
    </location>
</feature>
<evidence type="ECO:0000259" key="9">
    <source>
        <dbReference type="Pfam" id="PF13844"/>
    </source>
</evidence>
<organism evidence="10">
    <name type="scientific">Magnetococcus massalia (strain MO-1)</name>
    <dbReference type="NCBI Taxonomy" id="451514"/>
    <lineage>
        <taxon>Bacteria</taxon>
        <taxon>Pseudomonadati</taxon>
        <taxon>Pseudomonadota</taxon>
        <taxon>Magnetococcia</taxon>
        <taxon>Magnetococcales</taxon>
        <taxon>Magnetococcaceae</taxon>
        <taxon>Magnetococcus</taxon>
    </lineage>
</organism>
<evidence type="ECO:0000256" key="2">
    <source>
        <dbReference type="ARBA" id="ARBA00005386"/>
    </source>
</evidence>
<dbReference type="GO" id="GO:0097363">
    <property type="term" value="F:protein O-acetylglucosaminyltransferase activity"/>
    <property type="evidence" value="ECO:0007669"/>
    <property type="project" value="UniProtKB-EC"/>
</dbReference>
<evidence type="ECO:0000256" key="6">
    <source>
        <dbReference type="ARBA" id="ARBA00022737"/>
    </source>
</evidence>
<dbReference type="EC" id="2.4.1.255" evidence="3"/>
<keyword evidence="5 10" id="KW-0808">Transferase</keyword>
<dbReference type="InterPro" id="IPR029489">
    <property type="entry name" value="OGT/SEC/SPY_C"/>
</dbReference>
<feature type="repeat" description="TPR" evidence="8">
    <location>
        <begin position="104"/>
        <end position="137"/>
    </location>
</feature>
<keyword evidence="6" id="KW-0677">Repeat</keyword>
<dbReference type="InterPro" id="IPR011990">
    <property type="entry name" value="TPR-like_helical_dom_sf"/>
</dbReference>
<sequence>MDLQQLYNQTMAAHQRGALSQAKVGYEKILAQDAHHLAAQQMLGALYYQLGEYDQAIHWLNRALHGEEDAGCLNNLGLTYEAKEEFQAAAHAYQQALKLEPDSVEVLSNLGNLQLKQGQFPEAEAAYLDALKASPQHAPTLTNLGYLYGLLKQWQKAEHCFGQVVKFAPRYLAVYSNWGSMAREQGRLEMAEKLYRHALSLDRTHRESLINLGNLLLQGKRFAEAQGVIVELLKVMPDDAKSYAKLDYVSRFLCDWPWVAQATDGLQQQLEQGNCRGVEPFSLLAMEQATLEQQQMVARGFGQLLCEHAPWISPQQMGAGAEEGKLRIGYLSRDMHEHPCMQLLIGVLREHDKQQFEIYGYRYGAPRDDAMSRRLLSHFTQLRDLHPLSDQQAAEQIAQDGVQILIDITGYTAESRQGILARRPAPVLVNWMGYAGTFGYAKLADYLLGDPIATPFAHQRYYSETLVHLKGSYLPNDNQREIGAKPSRVEAGLPAEGILFCCFNNSFKITPAMFARWCSLLKRVAGSWLWLPQMAEQAMSNLRQQAVTHGVDGQRILFAPRVEQNRDHLARLQLADIALDSFPYNSHATGCDILWAGVPLVARMGDTFASRVSASLLEALELPELIARSDEAYERLAYRLATDEAYRHAMRQKLVLKRQSAALFDTVGFTRHLEQQLQRIWQQQKRGERHPIGVSGEVRGVAVSSVKASTVQNPHAAISTQPTVRVLHSMARSGCTLISKCLASMEKVVLLSEVNPRHCAKYGVIDQAYHFHGLFSAHEMQQMGDTQRIPFVDAVKQVEARCRQQEKRLLLRDWSHIDFIGTPYVENPLFSLNIMQSLTPHLYGINTVSVRHPLDQWLSTRRLLDLKQVKLDQFLHGYRRFAELAAQVGFIHYEAFTADPDALLQQLCGALNLPFDSSYQQRWQHYDALTGDVKSTRGGQAITPLRRRAVEPALLAALRANADYMASLELLGYSDEEVKG</sequence>
<feature type="domain" description="O-GlcNAc transferase C-terminal" evidence="9">
    <location>
        <begin position="487"/>
        <end position="672"/>
    </location>
</feature>
<evidence type="ECO:0000256" key="5">
    <source>
        <dbReference type="ARBA" id="ARBA00022679"/>
    </source>
</evidence>
<evidence type="ECO:0000256" key="1">
    <source>
        <dbReference type="ARBA" id="ARBA00004922"/>
    </source>
</evidence>
<keyword evidence="4 10" id="KW-0328">Glycosyltransferase</keyword>
<name>A0A1S7LHS8_MAGMO</name>
<dbReference type="PANTHER" id="PTHR44998">
    <property type="match status" value="1"/>
</dbReference>
<dbReference type="Gene3D" id="3.40.50.2000">
    <property type="entry name" value="Glycogen Phosphorylase B"/>
    <property type="match status" value="1"/>
</dbReference>
<dbReference type="Gene3D" id="1.25.40.10">
    <property type="entry name" value="Tetratricopeptide repeat domain"/>
    <property type="match status" value="4"/>
</dbReference>
<dbReference type="SUPFAM" id="SSF48452">
    <property type="entry name" value="TPR-like"/>
    <property type="match status" value="1"/>
</dbReference>
<dbReference type="Gene3D" id="3.40.50.11380">
    <property type="match status" value="1"/>
</dbReference>
<dbReference type="PANTHER" id="PTHR44998:SF1">
    <property type="entry name" value="UDP-N-ACETYLGLUCOSAMINE--PEPTIDE N-ACETYLGLUCOSAMINYLTRANSFERASE 110 KDA SUBUNIT"/>
    <property type="match status" value="1"/>
</dbReference>
<evidence type="ECO:0000313" key="10">
    <source>
        <dbReference type="EMBL" id="CRH05441.1"/>
    </source>
</evidence>
<dbReference type="InterPro" id="IPR027417">
    <property type="entry name" value="P-loop_NTPase"/>
</dbReference>
<evidence type="ECO:0000256" key="7">
    <source>
        <dbReference type="ARBA" id="ARBA00022803"/>
    </source>
</evidence>
<feature type="repeat" description="TPR" evidence="8">
    <location>
        <begin position="70"/>
        <end position="103"/>
    </location>
</feature>
<dbReference type="PROSITE" id="PS50293">
    <property type="entry name" value="TPR_REGION"/>
    <property type="match status" value="1"/>
</dbReference>
<dbReference type="PROSITE" id="PS50005">
    <property type="entry name" value="TPR"/>
    <property type="match status" value="4"/>
</dbReference>
<dbReference type="Pfam" id="PF13432">
    <property type="entry name" value="TPR_16"/>
    <property type="match status" value="1"/>
</dbReference>
<keyword evidence="7 8" id="KW-0802">TPR repeat</keyword>
<accession>A0A1S7LHS8</accession>
<dbReference type="Pfam" id="PF14559">
    <property type="entry name" value="TPR_19"/>
    <property type="match status" value="2"/>
</dbReference>
<evidence type="ECO:0000256" key="8">
    <source>
        <dbReference type="PROSITE-ProRule" id="PRU00339"/>
    </source>
</evidence>
<dbReference type="EMBL" id="LO017727">
    <property type="protein sequence ID" value="CRH05441.1"/>
    <property type="molecule type" value="Genomic_DNA"/>
</dbReference>
<comment type="pathway">
    <text evidence="1">Protein modification; protein glycosylation.</text>
</comment>
<protein>
    <recommendedName>
        <fullName evidence="3">protein O-GlcNAc transferase</fullName>
        <ecNumber evidence="3">2.4.1.255</ecNumber>
    </recommendedName>
</protein>
<evidence type="ECO:0000256" key="4">
    <source>
        <dbReference type="ARBA" id="ARBA00022676"/>
    </source>
</evidence>
<proteinExistence type="inferred from homology"/>
<gene>
    <name evidence="10" type="ORF">MAGMO_1248</name>
</gene>
<dbReference type="Gene3D" id="3.40.50.300">
    <property type="entry name" value="P-loop containing nucleotide triphosphate hydrolases"/>
    <property type="match status" value="1"/>
</dbReference>
<dbReference type="AlphaFoldDB" id="A0A1S7LHS8"/>
<feature type="domain" description="O-GlcNAc transferase C-terminal" evidence="9">
    <location>
        <begin position="306"/>
        <end position="478"/>
    </location>
</feature>
<evidence type="ECO:0000256" key="3">
    <source>
        <dbReference type="ARBA" id="ARBA00011970"/>
    </source>
</evidence>